<evidence type="ECO:0000313" key="3">
    <source>
        <dbReference type="EMBL" id="KAG0650670.1"/>
    </source>
</evidence>
<feature type="compositionally biased region" description="Pro residues" evidence="2">
    <location>
        <begin position="33"/>
        <end position="45"/>
    </location>
</feature>
<keyword evidence="4" id="KW-1185">Reference proteome</keyword>
<evidence type="ECO:0000256" key="2">
    <source>
        <dbReference type="SAM" id="MobiDB-lite"/>
    </source>
</evidence>
<feature type="region of interest" description="Disordered" evidence="2">
    <location>
        <begin position="274"/>
        <end position="298"/>
    </location>
</feature>
<feature type="region of interest" description="Disordered" evidence="2">
    <location>
        <begin position="1"/>
        <end position="45"/>
    </location>
</feature>
<sequence>MSNSLDMGRLISLRLQPSPTPKNTKRRISLQSPSPPPSKPLPSIPVKPINRARPVPGINLTVLPYTELEWRETMDEVKMLYLKRQYKQCSARCIHILNSIKDTCGVHSLHQIYISFFAASSLEETSRSLHSNTSAKLPLLQQSLTYYQHAESHMEYASFSADPTVVKAVRETGRESISSGSSHSSSVRSSIDSIFSHTSSLASTVSSVPSPPPSVYSSTPEPPKTHKRSASAPLTNPGVSLAPAPLKIKKKVSFSLQLPRILPEADSRMADDSTLLSYFPSPPSASPSSSPPPTSSSLSDYLLSRALDNYYSHLSDLHSHLNQHIRSVEHQIEALRKSRKAWRSNSPTAFTDFGKDIQGVEEEDRRKIEMTARIQRLKEKGWRRERFDGKRYAVLCEQALEDMDL</sequence>
<reference evidence="3" key="1">
    <citation type="submission" date="2019-07" db="EMBL/GenBank/DDBJ databases">
        <title>Hyphodiscus hymeniophilus genome sequencing and assembly.</title>
        <authorList>
            <person name="Kramer G."/>
            <person name="Nodwell J."/>
        </authorList>
    </citation>
    <scope>NUCLEOTIDE SEQUENCE</scope>
    <source>
        <strain evidence="3">ATCC 34498</strain>
    </source>
</reference>
<evidence type="ECO:0000256" key="1">
    <source>
        <dbReference type="SAM" id="Coils"/>
    </source>
</evidence>
<dbReference type="AlphaFoldDB" id="A0A9P7AZ50"/>
<proteinExistence type="predicted"/>
<dbReference type="EMBL" id="VNKQ01000005">
    <property type="protein sequence ID" value="KAG0650670.1"/>
    <property type="molecule type" value="Genomic_DNA"/>
</dbReference>
<dbReference type="Proteomes" id="UP000785200">
    <property type="component" value="Unassembled WGS sequence"/>
</dbReference>
<name>A0A9P7AZ50_9HELO</name>
<protein>
    <submittedName>
        <fullName evidence="3">Uncharacterized protein</fullName>
    </submittedName>
</protein>
<feature type="coiled-coil region" evidence="1">
    <location>
        <begin position="325"/>
        <end position="380"/>
    </location>
</feature>
<feature type="region of interest" description="Disordered" evidence="2">
    <location>
        <begin position="203"/>
        <end position="241"/>
    </location>
</feature>
<gene>
    <name evidence="3" type="ORF">D0Z07_2396</name>
</gene>
<feature type="compositionally biased region" description="Pro residues" evidence="2">
    <location>
        <begin position="280"/>
        <end position="294"/>
    </location>
</feature>
<accession>A0A9P7AZ50</accession>
<organism evidence="3 4">
    <name type="scientific">Hyphodiscus hymeniophilus</name>
    <dbReference type="NCBI Taxonomy" id="353542"/>
    <lineage>
        <taxon>Eukaryota</taxon>
        <taxon>Fungi</taxon>
        <taxon>Dikarya</taxon>
        <taxon>Ascomycota</taxon>
        <taxon>Pezizomycotina</taxon>
        <taxon>Leotiomycetes</taxon>
        <taxon>Helotiales</taxon>
        <taxon>Hyphodiscaceae</taxon>
        <taxon>Hyphodiscus</taxon>
    </lineage>
</organism>
<dbReference type="OrthoDB" id="3641178at2759"/>
<keyword evidence="1" id="KW-0175">Coiled coil</keyword>
<comment type="caution">
    <text evidence="3">The sequence shown here is derived from an EMBL/GenBank/DDBJ whole genome shotgun (WGS) entry which is preliminary data.</text>
</comment>
<evidence type="ECO:0000313" key="4">
    <source>
        <dbReference type="Proteomes" id="UP000785200"/>
    </source>
</evidence>